<proteinExistence type="predicted"/>
<gene>
    <name evidence="1" type="ORF">CGOC_LOCUS12434</name>
</gene>
<keyword evidence="2" id="KW-1185">Reference proteome</keyword>
<accession>A0A3P7MV40</accession>
<reference evidence="1 2" key="1">
    <citation type="submission" date="2018-11" db="EMBL/GenBank/DDBJ databases">
        <authorList>
            <consortium name="Pathogen Informatics"/>
        </authorList>
    </citation>
    <scope>NUCLEOTIDE SEQUENCE [LARGE SCALE GENOMIC DNA]</scope>
</reference>
<dbReference type="AlphaFoldDB" id="A0A3P7MV40"/>
<sequence>MHQPVVKEVLGDVHLCDKPSQFNQAKFNEFSSKHAPKPEKKKEGWSFQCIVFAVMRFSI</sequence>
<dbReference type="OrthoDB" id="249703at2759"/>
<name>A0A3P7MV40_CYLGO</name>
<evidence type="ECO:0000313" key="1">
    <source>
        <dbReference type="EMBL" id="VDN33614.1"/>
    </source>
</evidence>
<protein>
    <submittedName>
        <fullName evidence="1">Uncharacterized protein</fullName>
    </submittedName>
</protein>
<dbReference type="EMBL" id="UYRV01123100">
    <property type="protein sequence ID" value="VDN33614.1"/>
    <property type="molecule type" value="Genomic_DNA"/>
</dbReference>
<organism evidence="1 2">
    <name type="scientific">Cylicostephanus goldi</name>
    <name type="common">Nematode worm</name>
    <dbReference type="NCBI Taxonomy" id="71465"/>
    <lineage>
        <taxon>Eukaryota</taxon>
        <taxon>Metazoa</taxon>
        <taxon>Ecdysozoa</taxon>
        <taxon>Nematoda</taxon>
        <taxon>Chromadorea</taxon>
        <taxon>Rhabditida</taxon>
        <taxon>Rhabditina</taxon>
        <taxon>Rhabditomorpha</taxon>
        <taxon>Strongyloidea</taxon>
        <taxon>Strongylidae</taxon>
        <taxon>Cylicostephanus</taxon>
    </lineage>
</organism>
<evidence type="ECO:0000313" key="2">
    <source>
        <dbReference type="Proteomes" id="UP000271889"/>
    </source>
</evidence>
<dbReference type="Proteomes" id="UP000271889">
    <property type="component" value="Unassembled WGS sequence"/>
</dbReference>